<feature type="transmembrane region" description="Helical" evidence="2">
    <location>
        <begin position="75"/>
        <end position="100"/>
    </location>
</feature>
<keyword evidence="4" id="KW-1185">Reference proteome</keyword>
<keyword evidence="2" id="KW-0812">Transmembrane</keyword>
<gene>
    <name evidence="3" type="ORF">HUJ06_012874</name>
</gene>
<accession>A0A822Z0P5</accession>
<dbReference type="EMBL" id="DUZY01000005">
    <property type="protein sequence ID" value="DAD38552.1"/>
    <property type="molecule type" value="Genomic_DNA"/>
</dbReference>
<evidence type="ECO:0000313" key="4">
    <source>
        <dbReference type="Proteomes" id="UP000607653"/>
    </source>
</evidence>
<organism evidence="3 4">
    <name type="scientific">Nelumbo nucifera</name>
    <name type="common">Sacred lotus</name>
    <dbReference type="NCBI Taxonomy" id="4432"/>
    <lineage>
        <taxon>Eukaryota</taxon>
        <taxon>Viridiplantae</taxon>
        <taxon>Streptophyta</taxon>
        <taxon>Embryophyta</taxon>
        <taxon>Tracheophyta</taxon>
        <taxon>Spermatophyta</taxon>
        <taxon>Magnoliopsida</taxon>
        <taxon>Proteales</taxon>
        <taxon>Nelumbonaceae</taxon>
        <taxon>Nelumbo</taxon>
    </lineage>
</organism>
<evidence type="ECO:0000256" key="1">
    <source>
        <dbReference type="SAM" id="MobiDB-lite"/>
    </source>
</evidence>
<feature type="region of interest" description="Disordered" evidence="1">
    <location>
        <begin position="36"/>
        <end position="68"/>
    </location>
</feature>
<evidence type="ECO:0000313" key="3">
    <source>
        <dbReference type="EMBL" id="DAD38552.1"/>
    </source>
</evidence>
<keyword evidence="2" id="KW-0472">Membrane</keyword>
<evidence type="ECO:0000256" key="2">
    <source>
        <dbReference type="SAM" id="Phobius"/>
    </source>
</evidence>
<keyword evidence="2" id="KW-1133">Transmembrane helix</keyword>
<comment type="caution">
    <text evidence="3">The sequence shown here is derived from an EMBL/GenBank/DDBJ whole genome shotgun (WGS) entry which is preliminary data.</text>
</comment>
<protein>
    <submittedName>
        <fullName evidence="3">Uncharacterized protein</fullName>
    </submittedName>
</protein>
<dbReference type="AlphaFoldDB" id="A0A822Z0P5"/>
<sequence>MCQVGAIILYTYVFQMLAPPPEGSFEIEAGNLPIKNPPKNCTPEQAPLLTQEPESMDSNKSKGGKVRRNSSSLSFSLFSFLFLCWPFSSSSSLVLLFFGIDKLGLTCWQFG</sequence>
<dbReference type="Proteomes" id="UP000607653">
    <property type="component" value="Unassembled WGS sequence"/>
</dbReference>
<proteinExistence type="predicted"/>
<reference evidence="3 4" key="1">
    <citation type="journal article" date="2020" name="Mol. Biol. Evol.">
        <title>Distinct Expression and Methylation Patterns for Genes with Different Fates following a Single Whole-Genome Duplication in Flowering Plants.</title>
        <authorList>
            <person name="Shi T."/>
            <person name="Rahmani R.S."/>
            <person name="Gugger P.F."/>
            <person name="Wang M."/>
            <person name="Li H."/>
            <person name="Zhang Y."/>
            <person name="Li Z."/>
            <person name="Wang Q."/>
            <person name="Van de Peer Y."/>
            <person name="Marchal K."/>
            <person name="Chen J."/>
        </authorList>
    </citation>
    <scope>NUCLEOTIDE SEQUENCE [LARGE SCALE GENOMIC DNA]</scope>
    <source>
        <tissue evidence="3">Leaf</tissue>
    </source>
</reference>
<name>A0A822Z0P5_NELNU</name>